<dbReference type="AlphaFoldDB" id="A0A6L8W2G6"/>
<keyword evidence="3 6" id="KW-0812">Transmembrane</keyword>
<name>A0A6L8W2G6_9PROT</name>
<evidence type="ECO:0000259" key="8">
    <source>
        <dbReference type="Pfam" id="PF12704"/>
    </source>
</evidence>
<feature type="transmembrane region" description="Helical" evidence="6">
    <location>
        <begin position="794"/>
        <end position="818"/>
    </location>
</feature>
<feature type="domain" description="ABC3 transporter permease C-terminal" evidence="7">
    <location>
        <begin position="261"/>
        <end position="377"/>
    </location>
</feature>
<feature type="transmembrane region" description="Helical" evidence="6">
    <location>
        <begin position="755"/>
        <end position="782"/>
    </location>
</feature>
<evidence type="ECO:0000256" key="6">
    <source>
        <dbReference type="SAM" id="Phobius"/>
    </source>
</evidence>
<feature type="transmembrane region" description="Helical" evidence="6">
    <location>
        <begin position="309"/>
        <end position="332"/>
    </location>
</feature>
<evidence type="ECO:0000256" key="2">
    <source>
        <dbReference type="ARBA" id="ARBA00022475"/>
    </source>
</evidence>
<comment type="caution">
    <text evidence="9">The sequence shown here is derived from an EMBL/GenBank/DDBJ whole genome shotgun (WGS) entry which is preliminary data.</text>
</comment>
<comment type="subcellular location">
    <subcellularLocation>
        <location evidence="1">Cell membrane</location>
        <topology evidence="1">Multi-pass membrane protein</topology>
    </subcellularLocation>
</comment>
<dbReference type="InterPro" id="IPR025857">
    <property type="entry name" value="MacB_PCD"/>
</dbReference>
<keyword evidence="5 6" id="KW-0472">Membrane</keyword>
<feature type="transmembrane region" description="Helical" evidence="6">
    <location>
        <begin position="420"/>
        <end position="447"/>
    </location>
</feature>
<feature type="transmembrane region" description="Helical" evidence="6">
    <location>
        <begin position="254"/>
        <end position="277"/>
    </location>
</feature>
<reference evidence="9 10" key="1">
    <citation type="submission" date="2019-12" db="EMBL/GenBank/DDBJ databases">
        <title>Snethiella sp. nov. sp. isolated from sea sand.</title>
        <authorList>
            <person name="Kim J."/>
            <person name="Jeong S.E."/>
            <person name="Jung H.S."/>
            <person name="Jeon C.O."/>
        </authorList>
    </citation>
    <scope>NUCLEOTIDE SEQUENCE [LARGE SCALE GENOMIC DNA]</scope>
    <source>
        <strain evidence="9 10">DP05</strain>
    </source>
</reference>
<feature type="transmembrane region" description="Helical" evidence="6">
    <location>
        <begin position="468"/>
        <end position="492"/>
    </location>
</feature>
<sequence length="835" mass="89773">MKFARRDLRGSLKGFRIFLACLVLGVAAIAGVGTLSSSITEGLRANGQVILGGDIDIRLTHRAVDDEEHGWIRDQGRTSEVQTLRAMVRDLASDRRTLSELKAVDNAYPLFGSLTMKTDSGAENPEARLEKKDGRYGALIEQGLSDRLEIPLGGQIRIGELDFEVRGIIQSEPDKASQGMALGPRTIISSVALRETGLIQPGSLIRYHYRIALNSGRTVADFYEEASAAFPDAGWRIRDASNGAPGIKRFVERVALFLTLVGLTALVVGGVGVGNAVRAYLEGKISTIATLKCLGASSSFIFRVHYLQVLILAIGGSLIGLILGVGGSVFAAQFLASTLPVPPEINITIGPLLLATAYGLLTATLFTIWPLARARETPAAALFRDIVSAHKRPRPFYLATLGLCFAVLVALAILTSRETWFAFVFVISIVCIFAILILVGHGVQFAARCVPRSSIPSLRLAIANLHRPGAATNSVILSMGLGLTLFVTVALIEGNLTRQVQEQLPEKAPAFFFIDIQSNQLDDFVATAEAVSDVSEVNHVPNMRGRITQVAGVPSEQVTVAPEAKWALRGDRGITYAATPPEGAMIVAGSWWPEDYAGPPLVSMDREIAEGMGLVLGDTLTVNVMGREIEAEIANFREIDWTTMAINFVLVFDTHSLQGAPHSHLATARADGEGENQLFTAITNKFANISVIRMKEALQTVSRILEQLSSAVSAISSITLVTGVLVLAGAFAAGHRKRVYDAVILKVLGATRKDIFITFLLEYALLGLITSVIAAATGWFAAYMVITDILEAKWINLPFTIIATILISVLVTLLFGLLGSWRALGEKVAPVLRSD</sequence>
<feature type="domain" description="ABC3 transporter permease C-terminal" evidence="7">
    <location>
        <begin position="714"/>
        <end position="825"/>
    </location>
</feature>
<dbReference type="PANTHER" id="PTHR30287">
    <property type="entry name" value="MEMBRANE COMPONENT OF PREDICTED ABC SUPERFAMILY METABOLITE UPTAKE TRANSPORTER"/>
    <property type="match status" value="1"/>
</dbReference>
<evidence type="ECO:0000256" key="1">
    <source>
        <dbReference type="ARBA" id="ARBA00004651"/>
    </source>
</evidence>
<feature type="transmembrane region" description="Helical" evidence="6">
    <location>
        <begin position="352"/>
        <end position="374"/>
    </location>
</feature>
<feature type="domain" description="MacB-like periplasmic core" evidence="8">
    <location>
        <begin position="19"/>
        <end position="193"/>
    </location>
</feature>
<protein>
    <submittedName>
        <fullName evidence="9">FtsX-like permease family protein</fullName>
    </submittedName>
</protein>
<dbReference type="InterPro" id="IPR003838">
    <property type="entry name" value="ABC3_permease_C"/>
</dbReference>
<feature type="transmembrane region" description="Helical" evidence="6">
    <location>
        <begin position="395"/>
        <end position="414"/>
    </location>
</feature>
<dbReference type="InterPro" id="IPR038766">
    <property type="entry name" value="Membrane_comp_ABC_pdt"/>
</dbReference>
<accession>A0A6L8W2G6</accession>
<dbReference type="GO" id="GO:0005886">
    <property type="term" value="C:plasma membrane"/>
    <property type="evidence" value="ECO:0007669"/>
    <property type="project" value="UniProtKB-SubCell"/>
</dbReference>
<dbReference type="Pfam" id="PF02687">
    <property type="entry name" value="FtsX"/>
    <property type="match status" value="2"/>
</dbReference>
<evidence type="ECO:0000259" key="7">
    <source>
        <dbReference type="Pfam" id="PF02687"/>
    </source>
</evidence>
<evidence type="ECO:0000256" key="3">
    <source>
        <dbReference type="ARBA" id="ARBA00022692"/>
    </source>
</evidence>
<dbReference type="EMBL" id="WTUW01000001">
    <property type="protein sequence ID" value="MZR29101.1"/>
    <property type="molecule type" value="Genomic_DNA"/>
</dbReference>
<gene>
    <name evidence="9" type="ORF">GQE98_00490</name>
</gene>
<keyword evidence="2" id="KW-1003">Cell membrane</keyword>
<dbReference type="PANTHER" id="PTHR30287:SF1">
    <property type="entry name" value="INNER MEMBRANE PROTEIN"/>
    <property type="match status" value="1"/>
</dbReference>
<evidence type="ECO:0000313" key="10">
    <source>
        <dbReference type="Proteomes" id="UP000476030"/>
    </source>
</evidence>
<proteinExistence type="predicted"/>
<evidence type="ECO:0000256" key="5">
    <source>
        <dbReference type="ARBA" id="ARBA00023136"/>
    </source>
</evidence>
<feature type="transmembrane region" description="Helical" evidence="6">
    <location>
        <begin position="711"/>
        <end position="734"/>
    </location>
</feature>
<dbReference type="Proteomes" id="UP000476030">
    <property type="component" value="Unassembled WGS sequence"/>
</dbReference>
<dbReference type="Pfam" id="PF12704">
    <property type="entry name" value="MacB_PCD"/>
    <property type="match status" value="1"/>
</dbReference>
<evidence type="ECO:0000256" key="4">
    <source>
        <dbReference type="ARBA" id="ARBA00022989"/>
    </source>
</evidence>
<keyword evidence="4 6" id="KW-1133">Transmembrane helix</keyword>
<evidence type="ECO:0000313" key="9">
    <source>
        <dbReference type="EMBL" id="MZR29101.1"/>
    </source>
</evidence>
<keyword evidence="10" id="KW-1185">Reference proteome</keyword>
<organism evidence="9 10">
    <name type="scientific">Sneathiella litorea</name>
    <dbReference type="NCBI Taxonomy" id="2606216"/>
    <lineage>
        <taxon>Bacteria</taxon>
        <taxon>Pseudomonadati</taxon>
        <taxon>Pseudomonadota</taxon>
        <taxon>Alphaproteobacteria</taxon>
        <taxon>Sneathiellales</taxon>
        <taxon>Sneathiellaceae</taxon>
        <taxon>Sneathiella</taxon>
    </lineage>
</organism>